<proteinExistence type="predicted"/>
<feature type="region of interest" description="Disordered" evidence="1">
    <location>
        <begin position="152"/>
        <end position="183"/>
    </location>
</feature>
<feature type="transmembrane region" description="Helical" evidence="2">
    <location>
        <begin position="464"/>
        <end position="484"/>
    </location>
</feature>
<dbReference type="EMBL" id="QKWP01000219">
    <property type="protein sequence ID" value="RIB24392.1"/>
    <property type="molecule type" value="Genomic_DNA"/>
</dbReference>
<feature type="region of interest" description="Disordered" evidence="1">
    <location>
        <begin position="92"/>
        <end position="140"/>
    </location>
</feature>
<protein>
    <submittedName>
        <fullName evidence="3">Uncharacterized protein</fullName>
    </submittedName>
</protein>
<dbReference type="OrthoDB" id="2391436at2759"/>
<organism evidence="3 4">
    <name type="scientific">Gigaspora rosea</name>
    <dbReference type="NCBI Taxonomy" id="44941"/>
    <lineage>
        <taxon>Eukaryota</taxon>
        <taxon>Fungi</taxon>
        <taxon>Fungi incertae sedis</taxon>
        <taxon>Mucoromycota</taxon>
        <taxon>Glomeromycotina</taxon>
        <taxon>Glomeromycetes</taxon>
        <taxon>Diversisporales</taxon>
        <taxon>Gigasporaceae</taxon>
        <taxon>Gigaspora</taxon>
    </lineage>
</organism>
<feature type="transmembrane region" description="Helical" evidence="2">
    <location>
        <begin position="349"/>
        <end position="368"/>
    </location>
</feature>
<evidence type="ECO:0000313" key="4">
    <source>
        <dbReference type="Proteomes" id="UP000266673"/>
    </source>
</evidence>
<feature type="transmembrane region" description="Helical" evidence="2">
    <location>
        <begin position="401"/>
        <end position="422"/>
    </location>
</feature>
<sequence>MISDQDLRVVFHNLQNPLPQYLLGLLPAILTLGSTPYESLLAKFLWFLRCLGCPFTGLYYFCNIEGNPIEMSAYWLESKNFIHFIRKKNDDQNDNKNDDKNDDGGDDNYGDYGDEGYDDNDDDEDDDDEDDGSSKGQKSDLVEFMLDYINNYEDDTKKNEEDDDDDDKSNENDNNVNEGSCKSTINTFNTETKILINNKYDDNEVDDNNKDDDEAKKDDKGYEEAEDGNGDGAKKKDDKSDDDDDNNFNEESSKNTTKIETKIAINNNKDEVDNKVISEQDFPRPFGYHVMKIKPNKSQKRILEDWIAKASLLDRLLLFFSAYYIIISIIAGITKAVKPCTQDNSLGDWPYIPILFAWILPVIYVRMFKGKVVCKVLPERLKNRITIVKYNPAITKTKQNWVFAIFCFSLFLPWLSVFITYWIPPIGFSCKCKFLTVICSIWSFNNIVAYASHMKGEKDVHGPSPIGVMFICFGTMVGLGLIFFETLWESAFGASCNQFSCL</sequence>
<evidence type="ECO:0000256" key="1">
    <source>
        <dbReference type="SAM" id="MobiDB-lite"/>
    </source>
</evidence>
<keyword evidence="2" id="KW-0472">Membrane</keyword>
<feature type="compositionally biased region" description="Acidic residues" evidence="1">
    <location>
        <begin position="104"/>
        <end position="131"/>
    </location>
</feature>
<accession>A0A397VRE4</accession>
<feature type="transmembrane region" description="Helical" evidence="2">
    <location>
        <begin position="316"/>
        <end position="337"/>
    </location>
</feature>
<dbReference type="AlphaFoldDB" id="A0A397VRE4"/>
<feature type="region of interest" description="Disordered" evidence="1">
    <location>
        <begin position="199"/>
        <end position="261"/>
    </location>
</feature>
<reference evidence="3 4" key="1">
    <citation type="submission" date="2018-06" db="EMBL/GenBank/DDBJ databases">
        <title>Comparative genomics reveals the genomic features of Rhizophagus irregularis, R. cerebriforme, R. diaphanum and Gigaspora rosea, and their symbiotic lifestyle signature.</title>
        <authorList>
            <person name="Morin E."/>
            <person name="San Clemente H."/>
            <person name="Chen E.C.H."/>
            <person name="De La Providencia I."/>
            <person name="Hainaut M."/>
            <person name="Kuo A."/>
            <person name="Kohler A."/>
            <person name="Murat C."/>
            <person name="Tang N."/>
            <person name="Roy S."/>
            <person name="Loubradou J."/>
            <person name="Henrissat B."/>
            <person name="Grigoriev I.V."/>
            <person name="Corradi N."/>
            <person name="Roux C."/>
            <person name="Martin F.M."/>
        </authorList>
    </citation>
    <scope>NUCLEOTIDE SEQUENCE [LARGE SCALE GENOMIC DNA]</scope>
    <source>
        <strain evidence="3 4">DAOM 194757</strain>
    </source>
</reference>
<keyword evidence="4" id="KW-1185">Reference proteome</keyword>
<gene>
    <name evidence="3" type="ORF">C2G38_2070125</name>
</gene>
<comment type="caution">
    <text evidence="3">The sequence shown here is derived from an EMBL/GenBank/DDBJ whole genome shotgun (WGS) entry which is preliminary data.</text>
</comment>
<feature type="compositionally biased region" description="Acidic residues" evidence="1">
    <location>
        <begin position="203"/>
        <end position="212"/>
    </location>
</feature>
<keyword evidence="2" id="KW-0812">Transmembrane</keyword>
<feature type="compositionally biased region" description="Basic and acidic residues" evidence="1">
    <location>
        <begin position="251"/>
        <end position="261"/>
    </location>
</feature>
<name>A0A397VRE4_9GLOM</name>
<evidence type="ECO:0000256" key="2">
    <source>
        <dbReference type="SAM" id="Phobius"/>
    </source>
</evidence>
<dbReference type="Proteomes" id="UP000266673">
    <property type="component" value="Unassembled WGS sequence"/>
</dbReference>
<keyword evidence="2" id="KW-1133">Transmembrane helix</keyword>
<feature type="compositionally biased region" description="Basic and acidic residues" evidence="1">
    <location>
        <begin position="92"/>
        <end position="103"/>
    </location>
</feature>
<feature type="transmembrane region" description="Helical" evidence="2">
    <location>
        <begin position="434"/>
        <end position="452"/>
    </location>
</feature>
<feature type="compositionally biased region" description="Basic and acidic residues" evidence="1">
    <location>
        <begin position="213"/>
        <end position="223"/>
    </location>
</feature>
<evidence type="ECO:0000313" key="3">
    <source>
        <dbReference type="EMBL" id="RIB24392.1"/>
    </source>
</evidence>